<dbReference type="RefSeq" id="WP_141199876.1">
    <property type="nucleotide sequence ID" value="NZ_CP041186.1"/>
</dbReference>
<gene>
    <name evidence="2" type="ORF">FIV42_22545</name>
</gene>
<dbReference type="Proteomes" id="UP000315995">
    <property type="component" value="Chromosome"/>
</dbReference>
<sequence>MNSLLSKDIVAGAFCTLVLAETVNWICWFVHLLDLHLQPGTPANFLPFLIPLAWPLLPLLMPGPLLAVVVPCAVVVALLFRYTDFPGPLPRRRKLAVYAAIGFAVVYAASFPLFWVWNLGGG</sequence>
<dbReference type="AlphaFoldDB" id="A0A4Y6PYV8"/>
<dbReference type="EMBL" id="CP041186">
    <property type="protein sequence ID" value="QDG53420.1"/>
    <property type="molecule type" value="Genomic_DNA"/>
</dbReference>
<name>A0A4Y6PYV8_PERCE</name>
<organism evidence="2 3">
    <name type="scientific">Persicimonas caeni</name>
    <dbReference type="NCBI Taxonomy" id="2292766"/>
    <lineage>
        <taxon>Bacteria</taxon>
        <taxon>Deltaproteobacteria</taxon>
        <taxon>Bradymonadales</taxon>
        <taxon>Bradymonadaceae</taxon>
        <taxon>Persicimonas</taxon>
    </lineage>
</organism>
<keyword evidence="1" id="KW-1133">Transmembrane helix</keyword>
<keyword evidence="1" id="KW-0812">Transmembrane</keyword>
<proteinExistence type="predicted"/>
<reference evidence="2 3" key="1">
    <citation type="submission" date="2019-06" db="EMBL/GenBank/DDBJ databases">
        <title>Persicimonas caeni gen. nov., sp. nov., a predatory bacterium isolated from solar saltern.</title>
        <authorList>
            <person name="Wang S."/>
        </authorList>
    </citation>
    <scope>NUCLEOTIDE SEQUENCE [LARGE SCALE GENOMIC DNA]</scope>
    <source>
        <strain evidence="2 3">YN101</strain>
    </source>
</reference>
<evidence type="ECO:0000256" key="1">
    <source>
        <dbReference type="SAM" id="Phobius"/>
    </source>
</evidence>
<accession>A0A4Y6PYV8</accession>
<protein>
    <submittedName>
        <fullName evidence="2">Uncharacterized protein</fullName>
    </submittedName>
</protein>
<keyword evidence="3" id="KW-1185">Reference proteome</keyword>
<feature type="transmembrane region" description="Helical" evidence="1">
    <location>
        <begin position="53"/>
        <end position="83"/>
    </location>
</feature>
<evidence type="ECO:0000313" key="3">
    <source>
        <dbReference type="Proteomes" id="UP000315995"/>
    </source>
</evidence>
<keyword evidence="1" id="KW-0472">Membrane</keyword>
<feature type="transmembrane region" description="Helical" evidence="1">
    <location>
        <begin position="95"/>
        <end position="117"/>
    </location>
</feature>
<feature type="transmembrane region" description="Helical" evidence="1">
    <location>
        <begin position="9"/>
        <end position="33"/>
    </location>
</feature>
<evidence type="ECO:0000313" key="2">
    <source>
        <dbReference type="EMBL" id="QDG53420.1"/>
    </source>
</evidence>
<accession>A0A5B8YAI3</accession>